<feature type="non-terminal residue" evidence="2">
    <location>
        <position position="1"/>
    </location>
</feature>
<reference evidence="2 3" key="1">
    <citation type="journal article" date="2021" name="Elife">
        <title>Chloroplast acquisition without the gene transfer in kleptoplastic sea slugs, Plakobranchus ocellatus.</title>
        <authorList>
            <person name="Maeda T."/>
            <person name="Takahashi S."/>
            <person name="Yoshida T."/>
            <person name="Shimamura S."/>
            <person name="Takaki Y."/>
            <person name="Nagai Y."/>
            <person name="Toyoda A."/>
            <person name="Suzuki Y."/>
            <person name="Arimoto A."/>
            <person name="Ishii H."/>
            <person name="Satoh N."/>
            <person name="Nishiyama T."/>
            <person name="Hasebe M."/>
            <person name="Maruyama T."/>
            <person name="Minagawa J."/>
            <person name="Obokata J."/>
            <person name="Shigenobu S."/>
        </authorList>
    </citation>
    <scope>NUCLEOTIDE SEQUENCE [LARGE SCALE GENOMIC DNA]</scope>
</reference>
<sequence length="98" mass="10712">EGVMAADYANYSIPLDIQDLVAGKDPYKFMDLMKMRIQSAEGDDSSSEDDDQGEVTPAQPDNGTHNSHKEAHQEKDCETNAEISHTTDLGQAGKQDGR</sequence>
<dbReference type="EMBL" id="BLXT01005502">
    <property type="protein sequence ID" value="GFO23232.1"/>
    <property type="molecule type" value="Genomic_DNA"/>
</dbReference>
<dbReference type="AlphaFoldDB" id="A0AAV4BV73"/>
<dbReference type="Proteomes" id="UP000735302">
    <property type="component" value="Unassembled WGS sequence"/>
</dbReference>
<comment type="caution">
    <text evidence="2">The sequence shown here is derived from an EMBL/GenBank/DDBJ whole genome shotgun (WGS) entry which is preliminary data.</text>
</comment>
<gene>
    <name evidence="2" type="ORF">PoB_004973700</name>
</gene>
<name>A0AAV4BV73_9GAST</name>
<accession>A0AAV4BV73</accession>
<feature type="compositionally biased region" description="Acidic residues" evidence="1">
    <location>
        <begin position="41"/>
        <end position="53"/>
    </location>
</feature>
<protein>
    <submittedName>
        <fullName evidence="2">Uncharacterized protein</fullName>
    </submittedName>
</protein>
<feature type="region of interest" description="Disordered" evidence="1">
    <location>
        <begin position="38"/>
        <end position="98"/>
    </location>
</feature>
<keyword evidence="3" id="KW-1185">Reference proteome</keyword>
<organism evidence="2 3">
    <name type="scientific">Plakobranchus ocellatus</name>
    <dbReference type="NCBI Taxonomy" id="259542"/>
    <lineage>
        <taxon>Eukaryota</taxon>
        <taxon>Metazoa</taxon>
        <taxon>Spiralia</taxon>
        <taxon>Lophotrochozoa</taxon>
        <taxon>Mollusca</taxon>
        <taxon>Gastropoda</taxon>
        <taxon>Heterobranchia</taxon>
        <taxon>Euthyneura</taxon>
        <taxon>Panpulmonata</taxon>
        <taxon>Sacoglossa</taxon>
        <taxon>Placobranchoidea</taxon>
        <taxon>Plakobranchidae</taxon>
        <taxon>Plakobranchus</taxon>
    </lineage>
</organism>
<evidence type="ECO:0000256" key="1">
    <source>
        <dbReference type="SAM" id="MobiDB-lite"/>
    </source>
</evidence>
<proteinExistence type="predicted"/>
<evidence type="ECO:0000313" key="2">
    <source>
        <dbReference type="EMBL" id="GFO23232.1"/>
    </source>
</evidence>
<evidence type="ECO:0000313" key="3">
    <source>
        <dbReference type="Proteomes" id="UP000735302"/>
    </source>
</evidence>
<feature type="compositionally biased region" description="Basic and acidic residues" evidence="1">
    <location>
        <begin position="67"/>
        <end position="78"/>
    </location>
</feature>